<evidence type="ECO:0000313" key="1">
    <source>
        <dbReference type="EMBL" id="DAD91503.1"/>
    </source>
</evidence>
<proteinExistence type="predicted"/>
<organism evidence="1">
    <name type="scientific">Myoviridae sp. ctx322</name>
    <dbReference type="NCBI Taxonomy" id="2826711"/>
    <lineage>
        <taxon>Viruses</taxon>
        <taxon>Duplodnaviria</taxon>
        <taxon>Heunggongvirae</taxon>
        <taxon>Uroviricota</taxon>
        <taxon>Caudoviricetes</taxon>
    </lineage>
</organism>
<protein>
    <submittedName>
        <fullName evidence="1">Recombination, repair and ssDNA binding protein</fullName>
    </submittedName>
</protein>
<name>A0A8S5NAT6_9CAUD</name>
<sequence length="145" mass="17097">MKNRRIKEVSDDHILVKYKGKEVSIDITKELQIDENTLNSQLRDIPSNYAFLCLLRDEAIRKRDKLERERDFAFSKAWVYFKDTDSRMSNDLATHKATSSSKFQSMDKKFLKAQDKANRLISICKAYESRERILQTISANTRKQQ</sequence>
<dbReference type="EMBL" id="BK015115">
    <property type="protein sequence ID" value="DAD91503.1"/>
    <property type="molecule type" value="Genomic_DNA"/>
</dbReference>
<reference evidence="1" key="1">
    <citation type="journal article" date="2021" name="Proc. Natl. Acad. Sci. U.S.A.">
        <title>A Catalog of Tens of Thousands of Viruses from Human Metagenomes Reveals Hidden Associations with Chronic Diseases.</title>
        <authorList>
            <person name="Tisza M.J."/>
            <person name="Buck C.B."/>
        </authorList>
    </citation>
    <scope>NUCLEOTIDE SEQUENCE</scope>
    <source>
        <strain evidence="1">Ctx322</strain>
    </source>
</reference>
<accession>A0A8S5NAT6</accession>